<dbReference type="PRINTS" id="PR00843">
    <property type="entry name" value="GLHYDRLASE30"/>
</dbReference>
<accession>A0ABV5FA65</accession>
<dbReference type="PANTHER" id="PTHR11069:SF23">
    <property type="entry name" value="LYSOSOMAL ACID GLUCOSYLCERAMIDASE"/>
    <property type="match status" value="1"/>
</dbReference>
<protein>
    <recommendedName>
        <fullName evidence="5">Glycosyl hydrolase family 30 TIM-barrel domain-containing protein</fullName>
    </recommendedName>
</protein>
<sequence length="482" mass="55046">MKKRPHVKFQIKYLVLGVVFWSMNVLFAQNVDLIYTTATQRWVQPKKFLQKDTKNATANITVYTDSLLQKVAGIGGAFNELGWDAIQSLDEKGTQEVIEALFSKDGCNFSMCRIPMGASDYSLSYYTSNDVPGDFGMRDFNIDRDKYILIPYIKAALKARPDLKVWASPWTPPAWMKVNEHYAMRSGNFENAIEGNQMDLGAEINNNATAFKMQERYLKAYALYFSKFVQSYAKAGIPLFAIMPQNEIAFQPNWPSCTWRPEDMAYFIDGYLGPQFETDKLDTEIWLGTVNSSDPNYVKTILEYKSTAKYISGVGFQWGGAKSIPTVHKAFPDLKLMQTENKCGEHENDWTSVERSWNDLVHYFNNGTGSYMYWNMVLDETGKSAWGWPQNSMVVIDKNSKSIKYTDEFYLFKHVSHFVQPGDHYLKSSKGKNHLAFKLKDNRIMVLVYNPEDVDTVLNITIDKEPITVKVAAKSINTVIVG</sequence>
<dbReference type="InterPro" id="IPR033453">
    <property type="entry name" value="Glyco_hydro_30_TIM-barrel"/>
</dbReference>
<evidence type="ECO:0000313" key="6">
    <source>
        <dbReference type="EMBL" id="MFB9056334.1"/>
    </source>
</evidence>
<evidence type="ECO:0000256" key="1">
    <source>
        <dbReference type="ARBA" id="ARBA00005382"/>
    </source>
</evidence>
<dbReference type="EMBL" id="JBHMFC010000019">
    <property type="protein sequence ID" value="MFB9056334.1"/>
    <property type="molecule type" value="Genomic_DNA"/>
</dbReference>
<name>A0ABV5FA65_9FLAO</name>
<dbReference type="Pfam" id="PF02055">
    <property type="entry name" value="Glyco_hydro_30"/>
    <property type="match status" value="1"/>
</dbReference>
<keyword evidence="2" id="KW-0732">Signal</keyword>
<dbReference type="InterPro" id="IPR001139">
    <property type="entry name" value="Glyco_hydro_30"/>
</dbReference>
<keyword evidence="4" id="KW-0326">Glycosidase</keyword>
<dbReference type="RefSeq" id="WP_379860532.1">
    <property type="nucleotide sequence ID" value="NZ_JBHMFC010000019.1"/>
</dbReference>
<dbReference type="SUPFAM" id="SSF51445">
    <property type="entry name" value="(Trans)glycosidases"/>
    <property type="match status" value="1"/>
</dbReference>
<proteinExistence type="inferred from homology"/>
<dbReference type="PANTHER" id="PTHR11069">
    <property type="entry name" value="GLUCOSYLCERAMIDASE"/>
    <property type="match status" value="1"/>
</dbReference>
<evidence type="ECO:0000256" key="2">
    <source>
        <dbReference type="ARBA" id="ARBA00022729"/>
    </source>
</evidence>
<dbReference type="Proteomes" id="UP001589585">
    <property type="component" value="Unassembled WGS sequence"/>
</dbReference>
<dbReference type="Gene3D" id="3.20.20.80">
    <property type="entry name" value="Glycosidases"/>
    <property type="match status" value="1"/>
</dbReference>
<gene>
    <name evidence="6" type="ORF">ACFFU9_06205</name>
</gene>
<keyword evidence="3 4" id="KW-0378">Hydrolase</keyword>
<comment type="similarity">
    <text evidence="1 4">Belongs to the glycosyl hydrolase 30 family.</text>
</comment>
<evidence type="ECO:0000259" key="5">
    <source>
        <dbReference type="Pfam" id="PF02055"/>
    </source>
</evidence>
<feature type="domain" description="Glycosyl hydrolase family 30 TIM-barrel" evidence="5">
    <location>
        <begin position="71"/>
        <end position="419"/>
    </location>
</feature>
<keyword evidence="7" id="KW-1185">Reference proteome</keyword>
<evidence type="ECO:0000256" key="4">
    <source>
        <dbReference type="RuleBase" id="RU361188"/>
    </source>
</evidence>
<comment type="caution">
    <text evidence="6">The sequence shown here is derived from an EMBL/GenBank/DDBJ whole genome shotgun (WGS) entry which is preliminary data.</text>
</comment>
<evidence type="ECO:0000313" key="7">
    <source>
        <dbReference type="Proteomes" id="UP001589585"/>
    </source>
</evidence>
<organism evidence="6 7">
    <name type="scientific">Mariniflexile ostreae</name>
    <dbReference type="NCBI Taxonomy" id="1520892"/>
    <lineage>
        <taxon>Bacteria</taxon>
        <taxon>Pseudomonadati</taxon>
        <taxon>Bacteroidota</taxon>
        <taxon>Flavobacteriia</taxon>
        <taxon>Flavobacteriales</taxon>
        <taxon>Flavobacteriaceae</taxon>
        <taxon>Mariniflexile</taxon>
    </lineage>
</organism>
<evidence type="ECO:0000256" key="3">
    <source>
        <dbReference type="ARBA" id="ARBA00022801"/>
    </source>
</evidence>
<reference evidence="6 7" key="1">
    <citation type="submission" date="2024-09" db="EMBL/GenBank/DDBJ databases">
        <authorList>
            <person name="Sun Q."/>
            <person name="Mori K."/>
        </authorList>
    </citation>
    <scope>NUCLEOTIDE SEQUENCE [LARGE SCALE GENOMIC DNA]</scope>
    <source>
        <strain evidence="6 7">CECT 8622</strain>
    </source>
</reference>
<dbReference type="InterPro" id="IPR017853">
    <property type="entry name" value="GH"/>
</dbReference>